<dbReference type="PIRSF" id="PIRSF033887">
    <property type="entry name" value="PduX"/>
    <property type="match status" value="1"/>
</dbReference>
<dbReference type="GO" id="GO:0005524">
    <property type="term" value="F:ATP binding"/>
    <property type="evidence" value="ECO:0007669"/>
    <property type="project" value="UniProtKB-KW"/>
</dbReference>
<feature type="domain" description="GHMP kinase N-terminal" evidence="5">
    <location>
        <begin position="55"/>
        <end position="119"/>
    </location>
</feature>
<keyword evidence="1" id="KW-0808">Transferase</keyword>
<dbReference type="InterPro" id="IPR014721">
    <property type="entry name" value="Ribsml_uS5_D2-typ_fold_subgr"/>
</dbReference>
<dbReference type="OrthoDB" id="4548147at2"/>
<dbReference type="InterPro" id="IPR012363">
    <property type="entry name" value="PduX"/>
</dbReference>
<dbReference type="Proteomes" id="UP000198847">
    <property type="component" value="Unassembled WGS sequence"/>
</dbReference>
<evidence type="ECO:0000259" key="6">
    <source>
        <dbReference type="Pfam" id="PF08544"/>
    </source>
</evidence>
<reference evidence="7 8" key="1">
    <citation type="submission" date="2016-10" db="EMBL/GenBank/DDBJ databases">
        <authorList>
            <person name="de Groot N.N."/>
        </authorList>
    </citation>
    <scope>NUCLEOTIDE SEQUENCE [LARGE SCALE GENOMIC DNA]</scope>
    <source>
        <strain evidence="7 8">DSM 13305</strain>
    </source>
</reference>
<evidence type="ECO:0000313" key="8">
    <source>
        <dbReference type="Proteomes" id="UP000198847"/>
    </source>
</evidence>
<protein>
    <submittedName>
        <fullName evidence="7">Threonine kinase</fullName>
    </submittedName>
</protein>
<dbReference type="STRING" id="112903.SAMN04490178_101357"/>
<evidence type="ECO:0000313" key="7">
    <source>
        <dbReference type="EMBL" id="SEO37788.1"/>
    </source>
</evidence>
<dbReference type="Pfam" id="PF08544">
    <property type="entry name" value="GHMP_kinases_C"/>
    <property type="match status" value="1"/>
</dbReference>
<dbReference type="InterPro" id="IPR006204">
    <property type="entry name" value="GHMP_kinase_N_dom"/>
</dbReference>
<keyword evidence="4" id="KW-0067">ATP-binding</keyword>
<dbReference type="EMBL" id="FODY01000001">
    <property type="protein sequence ID" value="SEO37788.1"/>
    <property type="molecule type" value="Genomic_DNA"/>
</dbReference>
<dbReference type="SUPFAM" id="SSF54211">
    <property type="entry name" value="Ribosomal protein S5 domain 2-like"/>
    <property type="match status" value="1"/>
</dbReference>
<dbReference type="AlphaFoldDB" id="A0A1H8P824"/>
<evidence type="ECO:0000256" key="1">
    <source>
        <dbReference type="ARBA" id="ARBA00022679"/>
    </source>
</evidence>
<keyword evidence="3 7" id="KW-0418">Kinase</keyword>
<evidence type="ECO:0000256" key="3">
    <source>
        <dbReference type="ARBA" id="ARBA00022777"/>
    </source>
</evidence>
<name>A0A1H8P824_9FIRM</name>
<gene>
    <name evidence="7" type="ORF">SAMN04490178_101357</name>
</gene>
<dbReference type="Gene3D" id="3.30.230.10">
    <property type="match status" value="1"/>
</dbReference>
<dbReference type="InterPro" id="IPR020568">
    <property type="entry name" value="Ribosomal_Su5_D2-typ_SF"/>
</dbReference>
<dbReference type="RefSeq" id="WP_091743667.1">
    <property type="nucleotide sequence ID" value="NZ_FODY01000001.1"/>
</dbReference>
<keyword evidence="2" id="KW-0547">Nucleotide-binding</keyword>
<sequence>MRVKVKVPGSCGELVQGVSKGTNFLITCPVNLYSTIELSSCRETAKNDLTKVELALEKTFRYLNTEPAGYQVRLFSDLPRGKGMASSSADISAACQAAALWSGNRLSADEIADIALTIEPTDGVFYPGIVMFDHLYGQLRQPLGPPPALDILVLDAGGEVDTLQFNRRQDLRQLNEAKEEQTAQAAAWVIQGIKTGDSELIGKGATLSALANQSILPKPCLPEVISIAQSYGAVGVNVAHSGTVLGILFPPALREFQAGCLQAVQCACPAVRYLTTVRLIAGGQSMEAGEEEAYEEL</sequence>
<evidence type="ECO:0000259" key="5">
    <source>
        <dbReference type="Pfam" id="PF00288"/>
    </source>
</evidence>
<evidence type="ECO:0000256" key="2">
    <source>
        <dbReference type="ARBA" id="ARBA00022741"/>
    </source>
</evidence>
<proteinExistence type="predicted"/>
<dbReference type="PANTHER" id="PTHR43527">
    <property type="entry name" value="4-DIPHOSPHOCYTIDYL-2-C-METHYL-D-ERYTHRITOL KINASE, CHLOROPLASTIC"/>
    <property type="match status" value="1"/>
</dbReference>
<keyword evidence="8" id="KW-1185">Reference proteome</keyword>
<dbReference type="GO" id="GO:0016301">
    <property type="term" value="F:kinase activity"/>
    <property type="evidence" value="ECO:0007669"/>
    <property type="project" value="UniProtKB-KW"/>
</dbReference>
<accession>A0A1H8P824</accession>
<dbReference type="PANTHER" id="PTHR43527:SF1">
    <property type="entry name" value="L-THREONINE KINASE"/>
    <property type="match status" value="1"/>
</dbReference>
<dbReference type="Pfam" id="PF00288">
    <property type="entry name" value="GHMP_kinases_N"/>
    <property type="match status" value="1"/>
</dbReference>
<dbReference type="InterPro" id="IPR013750">
    <property type="entry name" value="GHMP_kinase_C_dom"/>
</dbReference>
<evidence type="ECO:0000256" key="4">
    <source>
        <dbReference type="ARBA" id="ARBA00022840"/>
    </source>
</evidence>
<organism evidence="7 8">
    <name type="scientific">Propionispora vibrioides</name>
    <dbReference type="NCBI Taxonomy" id="112903"/>
    <lineage>
        <taxon>Bacteria</taxon>
        <taxon>Bacillati</taxon>
        <taxon>Bacillota</taxon>
        <taxon>Negativicutes</taxon>
        <taxon>Selenomonadales</taxon>
        <taxon>Sporomusaceae</taxon>
        <taxon>Propionispora</taxon>
    </lineage>
</organism>
<feature type="domain" description="GHMP kinase C-terminal" evidence="6">
    <location>
        <begin position="190"/>
        <end position="251"/>
    </location>
</feature>